<keyword evidence="4" id="KW-0238">DNA-binding</keyword>
<dbReference type="InterPro" id="IPR051615">
    <property type="entry name" value="Transcr_Regulatory_Elem"/>
</dbReference>
<dbReference type="OrthoDB" id="4161332at2759"/>
<evidence type="ECO:0000256" key="2">
    <source>
        <dbReference type="ARBA" id="ARBA00022833"/>
    </source>
</evidence>
<dbReference type="GO" id="GO:0003677">
    <property type="term" value="F:DNA binding"/>
    <property type="evidence" value="ECO:0007669"/>
    <property type="project" value="UniProtKB-KW"/>
</dbReference>
<dbReference type="CDD" id="cd12148">
    <property type="entry name" value="fungal_TF_MHR"/>
    <property type="match status" value="1"/>
</dbReference>
<accession>A0A9P8UI49</accession>
<reference evidence="7" key="1">
    <citation type="journal article" date="2021" name="Nat. Commun.">
        <title>Genetic determinants of endophytism in the Arabidopsis root mycobiome.</title>
        <authorList>
            <person name="Mesny F."/>
            <person name="Miyauchi S."/>
            <person name="Thiergart T."/>
            <person name="Pickel B."/>
            <person name="Atanasova L."/>
            <person name="Karlsson M."/>
            <person name="Huettel B."/>
            <person name="Barry K.W."/>
            <person name="Haridas S."/>
            <person name="Chen C."/>
            <person name="Bauer D."/>
            <person name="Andreopoulos W."/>
            <person name="Pangilinan J."/>
            <person name="LaButti K."/>
            <person name="Riley R."/>
            <person name="Lipzen A."/>
            <person name="Clum A."/>
            <person name="Drula E."/>
            <person name="Henrissat B."/>
            <person name="Kohler A."/>
            <person name="Grigoriev I.V."/>
            <person name="Martin F.M."/>
            <person name="Hacquard S."/>
        </authorList>
    </citation>
    <scope>NUCLEOTIDE SEQUENCE</scope>
    <source>
        <strain evidence="7">MPI-SDFR-AT-0073</strain>
    </source>
</reference>
<dbReference type="PANTHER" id="PTHR31313">
    <property type="entry name" value="TY1 ENHANCER ACTIVATOR"/>
    <property type="match status" value="1"/>
</dbReference>
<evidence type="ECO:0000256" key="6">
    <source>
        <dbReference type="ARBA" id="ARBA00023242"/>
    </source>
</evidence>
<protein>
    <submittedName>
        <fullName evidence="7">Uncharacterized protein</fullName>
    </submittedName>
</protein>
<gene>
    <name evidence="7" type="ORF">BKA67DRAFT_567026</name>
</gene>
<evidence type="ECO:0000256" key="4">
    <source>
        <dbReference type="ARBA" id="ARBA00023125"/>
    </source>
</evidence>
<keyword evidence="1" id="KW-0479">Metal-binding</keyword>
<keyword evidence="5" id="KW-0804">Transcription</keyword>
<keyword evidence="6" id="KW-0539">Nucleus</keyword>
<dbReference type="GO" id="GO:0046872">
    <property type="term" value="F:metal ion binding"/>
    <property type="evidence" value="ECO:0007669"/>
    <property type="project" value="UniProtKB-KW"/>
</dbReference>
<proteinExistence type="predicted"/>
<organism evidence="7 8">
    <name type="scientific">Truncatella angustata</name>
    <dbReference type="NCBI Taxonomy" id="152316"/>
    <lineage>
        <taxon>Eukaryota</taxon>
        <taxon>Fungi</taxon>
        <taxon>Dikarya</taxon>
        <taxon>Ascomycota</taxon>
        <taxon>Pezizomycotina</taxon>
        <taxon>Sordariomycetes</taxon>
        <taxon>Xylariomycetidae</taxon>
        <taxon>Amphisphaeriales</taxon>
        <taxon>Sporocadaceae</taxon>
        <taxon>Truncatella</taxon>
    </lineage>
</organism>
<name>A0A9P8UI49_9PEZI</name>
<evidence type="ECO:0000313" key="7">
    <source>
        <dbReference type="EMBL" id="KAH6652616.1"/>
    </source>
</evidence>
<dbReference type="PANTHER" id="PTHR31313:SF81">
    <property type="entry name" value="TY1 ENHANCER ACTIVATOR"/>
    <property type="match status" value="1"/>
</dbReference>
<dbReference type="AlphaFoldDB" id="A0A9P8UI49"/>
<keyword evidence="8" id="KW-1185">Reference proteome</keyword>
<evidence type="ECO:0000256" key="1">
    <source>
        <dbReference type="ARBA" id="ARBA00022723"/>
    </source>
</evidence>
<evidence type="ECO:0000256" key="3">
    <source>
        <dbReference type="ARBA" id="ARBA00023015"/>
    </source>
</evidence>
<evidence type="ECO:0000313" key="8">
    <source>
        <dbReference type="Proteomes" id="UP000758603"/>
    </source>
</evidence>
<sequence>MQVLDTALSTWYDRLPTYLVFDRVAKDKAVPTTDVLNLRNTYHPLIILLNRPFVTEGYPRSQSPSTARFCWKKCMVVARSITSLVSVYQGRYTLKGAPYLTSHTAYVFCTTYLRNAVLEKGHTNSEITRLLVLVSMHWIHFQRPIRGSQNLQKS</sequence>
<dbReference type="RefSeq" id="XP_045956893.1">
    <property type="nucleotide sequence ID" value="XM_046102951.1"/>
</dbReference>
<evidence type="ECO:0000256" key="5">
    <source>
        <dbReference type="ARBA" id="ARBA00023163"/>
    </source>
</evidence>
<keyword evidence="2" id="KW-0862">Zinc</keyword>
<keyword evidence="3" id="KW-0805">Transcription regulation</keyword>
<comment type="caution">
    <text evidence="7">The sequence shown here is derived from an EMBL/GenBank/DDBJ whole genome shotgun (WGS) entry which is preliminary data.</text>
</comment>
<dbReference type="Proteomes" id="UP000758603">
    <property type="component" value="Unassembled WGS sequence"/>
</dbReference>
<dbReference type="EMBL" id="JAGPXC010000005">
    <property type="protein sequence ID" value="KAH6652616.1"/>
    <property type="molecule type" value="Genomic_DNA"/>
</dbReference>
<dbReference type="GeneID" id="70131843"/>